<dbReference type="GO" id="GO:0005634">
    <property type="term" value="C:nucleus"/>
    <property type="evidence" value="ECO:0007669"/>
    <property type="project" value="UniProtKB-SubCell"/>
</dbReference>
<dbReference type="AlphaFoldDB" id="A0A6J8DFH3"/>
<feature type="region of interest" description="Disordered" evidence="5">
    <location>
        <begin position="128"/>
        <end position="147"/>
    </location>
</feature>
<evidence type="ECO:0000256" key="4">
    <source>
        <dbReference type="PROSITE-ProRule" id="PRU00267"/>
    </source>
</evidence>
<comment type="subcellular location">
    <subcellularLocation>
        <location evidence="1">Nucleus</location>
    </subcellularLocation>
</comment>
<evidence type="ECO:0000313" key="7">
    <source>
        <dbReference type="EMBL" id="CAC5406729.1"/>
    </source>
</evidence>
<dbReference type="PANTHER" id="PTHR48112:SF22">
    <property type="entry name" value="MITOCHONDRIAL TRANSCRIPTION FACTOR A, ISOFORM B"/>
    <property type="match status" value="1"/>
</dbReference>
<evidence type="ECO:0000256" key="5">
    <source>
        <dbReference type="SAM" id="MobiDB-lite"/>
    </source>
</evidence>
<protein>
    <submittedName>
        <fullName evidence="7">NHP10</fullName>
    </submittedName>
</protein>
<dbReference type="EMBL" id="CACVKT020007264">
    <property type="protein sequence ID" value="CAC5406729.1"/>
    <property type="molecule type" value="Genomic_DNA"/>
</dbReference>
<accession>A0A6J8DFH3</accession>
<evidence type="ECO:0000256" key="1">
    <source>
        <dbReference type="ARBA" id="ARBA00004123"/>
    </source>
</evidence>
<dbReference type="Gene3D" id="1.10.30.10">
    <property type="entry name" value="High mobility group box domain"/>
    <property type="match status" value="1"/>
</dbReference>
<dbReference type="SUPFAM" id="SSF47095">
    <property type="entry name" value="HMG-box"/>
    <property type="match status" value="1"/>
</dbReference>
<proteinExistence type="predicted"/>
<dbReference type="CDD" id="cd22016">
    <property type="entry name" value="HMG-box_NHP10-like"/>
    <property type="match status" value="1"/>
</dbReference>
<dbReference type="Proteomes" id="UP000507470">
    <property type="component" value="Unassembled WGS sequence"/>
</dbReference>
<dbReference type="InterPro" id="IPR036910">
    <property type="entry name" value="HMG_box_dom_sf"/>
</dbReference>
<dbReference type="OrthoDB" id="10070927at2759"/>
<name>A0A6J8DFH3_MYTCO</name>
<reference evidence="7 8" key="1">
    <citation type="submission" date="2020-06" db="EMBL/GenBank/DDBJ databases">
        <authorList>
            <person name="Li R."/>
            <person name="Bekaert M."/>
        </authorList>
    </citation>
    <scope>NUCLEOTIDE SEQUENCE [LARGE SCALE GENOMIC DNA]</scope>
    <source>
        <strain evidence="8">wild</strain>
    </source>
</reference>
<evidence type="ECO:0000256" key="2">
    <source>
        <dbReference type="ARBA" id="ARBA00023125"/>
    </source>
</evidence>
<dbReference type="SMART" id="SM00398">
    <property type="entry name" value="HMG"/>
    <property type="match status" value="1"/>
</dbReference>
<keyword evidence="3 4" id="KW-0539">Nucleus</keyword>
<dbReference type="InterPro" id="IPR056513">
    <property type="entry name" value="INO80F"/>
</dbReference>
<dbReference type="InterPro" id="IPR009071">
    <property type="entry name" value="HMG_box_dom"/>
</dbReference>
<evidence type="ECO:0000259" key="6">
    <source>
        <dbReference type="PROSITE" id="PS50118"/>
    </source>
</evidence>
<gene>
    <name evidence="7" type="ORF">MCOR_40276</name>
</gene>
<feature type="DNA-binding region" description="HMG box" evidence="4">
    <location>
        <begin position="148"/>
        <end position="221"/>
    </location>
</feature>
<organism evidence="7 8">
    <name type="scientific">Mytilus coruscus</name>
    <name type="common">Sea mussel</name>
    <dbReference type="NCBI Taxonomy" id="42192"/>
    <lineage>
        <taxon>Eukaryota</taxon>
        <taxon>Metazoa</taxon>
        <taxon>Spiralia</taxon>
        <taxon>Lophotrochozoa</taxon>
        <taxon>Mollusca</taxon>
        <taxon>Bivalvia</taxon>
        <taxon>Autobranchia</taxon>
        <taxon>Pteriomorphia</taxon>
        <taxon>Mytilida</taxon>
        <taxon>Mytiloidea</taxon>
        <taxon>Mytilidae</taxon>
        <taxon>Mytilinae</taxon>
        <taxon>Mytilus</taxon>
    </lineage>
</organism>
<dbReference type="GO" id="GO:0006357">
    <property type="term" value="P:regulation of transcription by RNA polymerase II"/>
    <property type="evidence" value="ECO:0007669"/>
    <property type="project" value="TreeGrafter"/>
</dbReference>
<evidence type="ECO:0000313" key="8">
    <source>
        <dbReference type="Proteomes" id="UP000507470"/>
    </source>
</evidence>
<evidence type="ECO:0000256" key="3">
    <source>
        <dbReference type="ARBA" id="ARBA00023242"/>
    </source>
</evidence>
<feature type="domain" description="HMG box" evidence="6">
    <location>
        <begin position="148"/>
        <end position="221"/>
    </location>
</feature>
<dbReference type="Pfam" id="PF24245">
    <property type="entry name" value="INO80F"/>
    <property type="match status" value="1"/>
</dbReference>
<sequence length="254" mass="29681">MSEALEGQLEILVNENAFLKKYFALRKKCEQIQQANEKVVNRIQHVKKMIKRYKRERRYLANRLDDYGDNYRDVQVPVMWEEDKLLGATEPCSSFEDVEKEISSPMSSTDRTVSEILSNINPLLKAHGIDHITPGSKTKKSKADTNAPKKPANAFLLFCTQQRSSVQEEYYKDKHEEISNHEMTKRLAQKWNGLTPEQKKVYYDMYEHEKERYDKEVKEYHERESNSQGNVTQEVQSMMGKEAQSAVDALMMDT</sequence>
<dbReference type="PANTHER" id="PTHR48112">
    <property type="entry name" value="HIGH MOBILITY GROUP PROTEIN DSP1"/>
    <property type="match status" value="1"/>
</dbReference>
<dbReference type="GO" id="GO:0003677">
    <property type="term" value="F:DNA binding"/>
    <property type="evidence" value="ECO:0007669"/>
    <property type="project" value="UniProtKB-UniRule"/>
</dbReference>
<dbReference type="InterPro" id="IPR050342">
    <property type="entry name" value="HMGB"/>
</dbReference>
<keyword evidence="8" id="KW-1185">Reference proteome</keyword>
<dbReference type="PROSITE" id="PS50118">
    <property type="entry name" value="HMG_BOX_2"/>
    <property type="match status" value="1"/>
</dbReference>
<dbReference type="Pfam" id="PF00505">
    <property type="entry name" value="HMG_box"/>
    <property type="match status" value="1"/>
</dbReference>
<keyword evidence="2 4" id="KW-0238">DNA-binding</keyword>